<organism evidence="1 3">
    <name type="scientific">Puccinia coronata f. sp. avenae</name>
    <dbReference type="NCBI Taxonomy" id="200324"/>
    <lineage>
        <taxon>Eukaryota</taxon>
        <taxon>Fungi</taxon>
        <taxon>Dikarya</taxon>
        <taxon>Basidiomycota</taxon>
        <taxon>Pucciniomycotina</taxon>
        <taxon>Pucciniomycetes</taxon>
        <taxon>Pucciniales</taxon>
        <taxon>Pucciniaceae</taxon>
        <taxon>Puccinia</taxon>
    </lineage>
</organism>
<dbReference type="AlphaFoldDB" id="A0A2N5SLH0"/>
<name>A0A2N5SLH0_9BASI</name>
<dbReference type="EMBL" id="PGCJ01000930">
    <property type="protein sequence ID" value="PLW14100.1"/>
    <property type="molecule type" value="Genomic_DNA"/>
</dbReference>
<evidence type="ECO:0000313" key="1">
    <source>
        <dbReference type="EMBL" id="PLW14100.1"/>
    </source>
</evidence>
<sequence>MELLASWRFRRVRVILKRQFVFGKPQLEVVRQRDISTLHHGVRPEDAAVPSWSQDCVKHTGGATWDTVPTPVPIPPLHHHGSPWRTGCATMMRLQPESSQAGPNDDLAQTAWYRLSTATGLEGAT</sequence>
<protein>
    <submittedName>
        <fullName evidence="1">Uncharacterized protein</fullName>
    </submittedName>
</protein>
<proteinExistence type="predicted"/>
<gene>
    <name evidence="2" type="ORF">PCANC_12015</name>
    <name evidence="1" type="ORF">PCANC_18222</name>
</gene>
<evidence type="ECO:0000313" key="2">
    <source>
        <dbReference type="EMBL" id="PLW41406.1"/>
    </source>
</evidence>
<accession>A0A2N5SLH0</accession>
<dbReference type="Proteomes" id="UP000235388">
    <property type="component" value="Unassembled WGS sequence"/>
</dbReference>
<evidence type="ECO:0000313" key="3">
    <source>
        <dbReference type="Proteomes" id="UP000235388"/>
    </source>
</evidence>
<comment type="caution">
    <text evidence="1">The sequence shown here is derived from an EMBL/GenBank/DDBJ whole genome shotgun (WGS) entry which is preliminary data.</text>
</comment>
<dbReference type="EMBL" id="PGCJ01000169">
    <property type="protein sequence ID" value="PLW41406.1"/>
    <property type="molecule type" value="Genomic_DNA"/>
</dbReference>
<reference evidence="1 3" key="1">
    <citation type="submission" date="2017-11" db="EMBL/GenBank/DDBJ databases">
        <title>De novo assembly and phasing of dikaryotic genomes from two isolates of Puccinia coronata f. sp. avenae, the causal agent of oat crown rust.</title>
        <authorList>
            <person name="Miller M.E."/>
            <person name="Zhang Y."/>
            <person name="Omidvar V."/>
            <person name="Sperschneider J."/>
            <person name="Schwessinger B."/>
            <person name="Raley C."/>
            <person name="Palmer J.M."/>
            <person name="Garnica D."/>
            <person name="Upadhyaya N."/>
            <person name="Rathjen J."/>
            <person name="Taylor J.M."/>
            <person name="Park R.F."/>
            <person name="Dodds P.N."/>
            <person name="Hirsch C.D."/>
            <person name="Kianian S.F."/>
            <person name="Figueroa M."/>
        </authorList>
    </citation>
    <scope>NUCLEOTIDE SEQUENCE [LARGE SCALE GENOMIC DNA]</scope>
    <source>
        <strain evidence="1">12NC29</strain>
    </source>
</reference>
<keyword evidence="3" id="KW-1185">Reference proteome</keyword>